<keyword evidence="8" id="KW-0249">Electron transport</keyword>
<dbReference type="Proteomes" id="UP000001235">
    <property type="component" value="Chromosome"/>
</dbReference>
<feature type="transmembrane region" description="Helical" evidence="13">
    <location>
        <begin position="138"/>
        <end position="159"/>
    </location>
</feature>
<evidence type="ECO:0000256" key="2">
    <source>
        <dbReference type="ARBA" id="ARBA00004651"/>
    </source>
</evidence>
<feature type="transmembrane region" description="Helical" evidence="13">
    <location>
        <begin position="84"/>
        <end position="105"/>
    </location>
</feature>
<gene>
    <name evidence="15" type="ordered locus">Galf_0517</name>
</gene>
<dbReference type="GO" id="GO:0009055">
    <property type="term" value="F:electron transfer activity"/>
    <property type="evidence" value="ECO:0007669"/>
    <property type="project" value="InterPro"/>
</dbReference>
<dbReference type="InterPro" id="IPR052168">
    <property type="entry name" value="Cytochrome_b561_oxidase"/>
</dbReference>
<evidence type="ECO:0000256" key="4">
    <source>
        <dbReference type="ARBA" id="ARBA00022475"/>
    </source>
</evidence>
<evidence type="ECO:0000256" key="9">
    <source>
        <dbReference type="ARBA" id="ARBA00022989"/>
    </source>
</evidence>
<dbReference type="InterPro" id="IPR016174">
    <property type="entry name" value="Di-haem_cyt_TM"/>
</dbReference>
<dbReference type="KEGG" id="gca:Galf_0517"/>
<protein>
    <submittedName>
        <fullName evidence="15">Cytochrome b561</fullName>
    </submittedName>
</protein>
<dbReference type="AlphaFoldDB" id="D9SC95"/>
<evidence type="ECO:0000256" key="8">
    <source>
        <dbReference type="ARBA" id="ARBA00022982"/>
    </source>
</evidence>
<sequence>MTQYSNRMILVHWLTLALLVAAWFLGEELAEATDESQATIAGYLVHGIVGGSVLLLTVLRLLFRRQDGTPPAMGDTAMDKLAKGIHHTLYTVLFLLPVSGMITIASSDAGKALLSGDASLLPVDGGYEHVFAHEVHEVLVTTLILLAIVHVLGAIKHQFIAKDGLMERMLPRRK</sequence>
<dbReference type="SUPFAM" id="SSF81342">
    <property type="entry name" value="Transmembrane di-heme cytochromes"/>
    <property type="match status" value="1"/>
</dbReference>
<dbReference type="STRING" id="395494.Galf_0517"/>
<dbReference type="PANTHER" id="PTHR30529">
    <property type="entry name" value="CYTOCHROME B561"/>
    <property type="match status" value="1"/>
</dbReference>
<keyword evidence="5" id="KW-0349">Heme</keyword>
<feature type="domain" description="Cytochrome b561 bacterial/Ni-hydrogenase" evidence="14">
    <location>
        <begin position="4"/>
        <end position="171"/>
    </location>
</feature>
<dbReference type="InterPro" id="IPR011577">
    <property type="entry name" value="Cyt_b561_bac/Ni-Hgenase"/>
</dbReference>
<evidence type="ECO:0000256" key="13">
    <source>
        <dbReference type="SAM" id="Phobius"/>
    </source>
</evidence>
<reference evidence="15 16" key="1">
    <citation type="submission" date="2010-08" db="EMBL/GenBank/DDBJ databases">
        <title>Complete sequence of Gallionella capsiferriformans ES-2.</title>
        <authorList>
            <consortium name="US DOE Joint Genome Institute"/>
            <person name="Lucas S."/>
            <person name="Copeland A."/>
            <person name="Lapidus A."/>
            <person name="Cheng J.-F."/>
            <person name="Bruce D."/>
            <person name="Goodwin L."/>
            <person name="Pitluck S."/>
            <person name="Chertkov O."/>
            <person name="Davenport K.W."/>
            <person name="Detter J.C."/>
            <person name="Han C."/>
            <person name="Tapia R."/>
            <person name="Land M."/>
            <person name="Hauser L."/>
            <person name="Chang Y.-J."/>
            <person name="Jeffries C."/>
            <person name="Kyrpides N."/>
            <person name="Ivanova N."/>
            <person name="Mikhailova N."/>
            <person name="Shelobolina E.S."/>
            <person name="Picardal F."/>
            <person name="Roden E."/>
            <person name="Emerson D."/>
            <person name="Woyke T."/>
        </authorList>
    </citation>
    <scope>NUCLEOTIDE SEQUENCE [LARGE SCALE GENOMIC DNA]</scope>
    <source>
        <strain evidence="15 16">ES-2</strain>
    </source>
</reference>
<evidence type="ECO:0000256" key="10">
    <source>
        <dbReference type="ARBA" id="ARBA00023004"/>
    </source>
</evidence>
<keyword evidence="10" id="KW-0408">Iron</keyword>
<name>D9SC95_GALCS</name>
<keyword evidence="4" id="KW-1003">Cell membrane</keyword>
<feature type="transmembrane region" description="Helical" evidence="13">
    <location>
        <begin position="40"/>
        <end position="63"/>
    </location>
</feature>
<keyword evidence="6 13" id="KW-0812">Transmembrane</keyword>
<dbReference type="EMBL" id="CP002159">
    <property type="protein sequence ID" value="ADL54560.1"/>
    <property type="molecule type" value="Genomic_DNA"/>
</dbReference>
<dbReference type="GO" id="GO:0005886">
    <property type="term" value="C:plasma membrane"/>
    <property type="evidence" value="ECO:0007669"/>
    <property type="project" value="UniProtKB-SubCell"/>
</dbReference>
<keyword evidence="7" id="KW-0479">Metal-binding</keyword>
<evidence type="ECO:0000256" key="1">
    <source>
        <dbReference type="ARBA" id="ARBA00001970"/>
    </source>
</evidence>
<dbReference type="GO" id="GO:0020037">
    <property type="term" value="F:heme binding"/>
    <property type="evidence" value="ECO:0007669"/>
    <property type="project" value="TreeGrafter"/>
</dbReference>
<keyword evidence="11 13" id="KW-0472">Membrane</keyword>
<comment type="similarity">
    <text evidence="12">Belongs to the cytochrome b561 family.</text>
</comment>
<dbReference type="PANTHER" id="PTHR30529:SF1">
    <property type="entry name" value="CYTOCHROME B561 HOMOLOG 2"/>
    <property type="match status" value="1"/>
</dbReference>
<evidence type="ECO:0000256" key="11">
    <source>
        <dbReference type="ARBA" id="ARBA00023136"/>
    </source>
</evidence>
<dbReference type="OrthoDB" id="8536275at2"/>
<comment type="subcellular location">
    <subcellularLocation>
        <location evidence="2">Cell membrane</location>
        <topology evidence="2">Multi-pass membrane protein</topology>
    </subcellularLocation>
</comment>
<dbReference type="Pfam" id="PF01292">
    <property type="entry name" value="Ni_hydr_CYTB"/>
    <property type="match status" value="1"/>
</dbReference>
<comment type="cofactor">
    <cofactor evidence="1">
        <name>heme b</name>
        <dbReference type="ChEBI" id="CHEBI:60344"/>
    </cofactor>
</comment>
<evidence type="ECO:0000313" key="16">
    <source>
        <dbReference type="Proteomes" id="UP000001235"/>
    </source>
</evidence>
<evidence type="ECO:0000313" key="15">
    <source>
        <dbReference type="EMBL" id="ADL54560.1"/>
    </source>
</evidence>
<evidence type="ECO:0000256" key="3">
    <source>
        <dbReference type="ARBA" id="ARBA00022448"/>
    </source>
</evidence>
<evidence type="ECO:0000256" key="12">
    <source>
        <dbReference type="ARBA" id="ARBA00037975"/>
    </source>
</evidence>
<dbReference type="HOGENOM" id="CLU_095321_2_0_4"/>
<dbReference type="GO" id="GO:0022904">
    <property type="term" value="P:respiratory electron transport chain"/>
    <property type="evidence" value="ECO:0007669"/>
    <property type="project" value="InterPro"/>
</dbReference>
<dbReference type="GO" id="GO:0046872">
    <property type="term" value="F:metal ion binding"/>
    <property type="evidence" value="ECO:0007669"/>
    <property type="project" value="UniProtKB-KW"/>
</dbReference>
<proteinExistence type="inferred from homology"/>
<dbReference type="RefSeq" id="WP_013292503.1">
    <property type="nucleotide sequence ID" value="NC_014394.1"/>
</dbReference>
<organism evidence="15 16">
    <name type="scientific">Gallionella capsiferriformans (strain ES-2)</name>
    <name type="common">Gallionella ferruginea capsiferriformans (strain ES-2)</name>
    <dbReference type="NCBI Taxonomy" id="395494"/>
    <lineage>
        <taxon>Bacteria</taxon>
        <taxon>Pseudomonadati</taxon>
        <taxon>Pseudomonadota</taxon>
        <taxon>Betaproteobacteria</taxon>
        <taxon>Nitrosomonadales</taxon>
        <taxon>Gallionellaceae</taxon>
        <taxon>Gallionella</taxon>
    </lineage>
</organism>
<evidence type="ECO:0000256" key="7">
    <source>
        <dbReference type="ARBA" id="ARBA00022723"/>
    </source>
</evidence>
<keyword evidence="3" id="KW-0813">Transport</keyword>
<evidence type="ECO:0000256" key="5">
    <source>
        <dbReference type="ARBA" id="ARBA00022617"/>
    </source>
</evidence>
<evidence type="ECO:0000259" key="14">
    <source>
        <dbReference type="Pfam" id="PF01292"/>
    </source>
</evidence>
<keyword evidence="9 13" id="KW-1133">Transmembrane helix</keyword>
<keyword evidence="16" id="KW-1185">Reference proteome</keyword>
<evidence type="ECO:0000256" key="6">
    <source>
        <dbReference type="ARBA" id="ARBA00022692"/>
    </source>
</evidence>
<accession>D9SC95</accession>
<dbReference type="eggNOG" id="COG3038">
    <property type="taxonomic scope" value="Bacteria"/>
</dbReference>